<dbReference type="GO" id="GO:0004721">
    <property type="term" value="F:phosphoprotein phosphatase activity"/>
    <property type="evidence" value="ECO:0007669"/>
    <property type="project" value="TreeGrafter"/>
</dbReference>
<proteinExistence type="predicted"/>
<feature type="domain" description="Histidine kinase" evidence="10">
    <location>
        <begin position="312"/>
        <end position="527"/>
    </location>
</feature>
<dbReference type="InterPro" id="IPR005467">
    <property type="entry name" value="His_kinase_dom"/>
</dbReference>
<dbReference type="PANTHER" id="PTHR45453:SF1">
    <property type="entry name" value="PHOSPHATE REGULON SENSOR PROTEIN PHOR"/>
    <property type="match status" value="1"/>
</dbReference>
<keyword evidence="9" id="KW-0812">Transmembrane</keyword>
<keyword evidence="8" id="KW-0175">Coiled coil</keyword>
<dbReference type="GO" id="GO:0000155">
    <property type="term" value="F:phosphorelay sensor kinase activity"/>
    <property type="evidence" value="ECO:0007669"/>
    <property type="project" value="InterPro"/>
</dbReference>
<feature type="transmembrane region" description="Helical" evidence="9">
    <location>
        <begin position="226"/>
        <end position="247"/>
    </location>
</feature>
<dbReference type="InterPro" id="IPR004358">
    <property type="entry name" value="Sig_transdc_His_kin-like_C"/>
</dbReference>
<organism evidence="11 12">
    <name type="scientific">Candidatus Fimiplasma intestinipullorum</name>
    <dbReference type="NCBI Taxonomy" id="2840825"/>
    <lineage>
        <taxon>Bacteria</taxon>
        <taxon>Bacillati</taxon>
        <taxon>Bacillota</taxon>
        <taxon>Clostridia</taxon>
        <taxon>Eubacteriales</taxon>
        <taxon>Candidatus Fimiplasma</taxon>
    </lineage>
</organism>
<comment type="subcellular location">
    <subcellularLocation>
        <location evidence="2">Membrane</location>
    </subcellularLocation>
</comment>
<dbReference type="SMART" id="SM00387">
    <property type="entry name" value="HATPase_c"/>
    <property type="match status" value="1"/>
</dbReference>
<evidence type="ECO:0000256" key="3">
    <source>
        <dbReference type="ARBA" id="ARBA00012438"/>
    </source>
</evidence>
<comment type="catalytic activity">
    <reaction evidence="1">
        <text>ATP + protein L-histidine = ADP + protein N-phospho-L-histidine.</text>
        <dbReference type="EC" id="2.7.13.3"/>
    </reaction>
</comment>
<evidence type="ECO:0000256" key="2">
    <source>
        <dbReference type="ARBA" id="ARBA00004370"/>
    </source>
</evidence>
<reference evidence="11" key="2">
    <citation type="journal article" date="2021" name="PeerJ">
        <title>Extensive microbial diversity within the chicken gut microbiome revealed by metagenomics and culture.</title>
        <authorList>
            <person name="Gilroy R."/>
            <person name="Ravi A."/>
            <person name="Getino M."/>
            <person name="Pursley I."/>
            <person name="Horton D.L."/>
            <person name="Alikhan N.F."/>
            <person name="Baker D."/>
            <person name="Gharbi K."/>
            <person name="Hall N."/>
            <person name="Watson M."/>
            <person name="Adriaenssens E.M."/>
            <person name="Foster-Nyarko E."/>
            <person name="Jarju S."/>
            <person name="Secka A."/>
            <person name="Antonio M."/>
            <person name="Oren A."/>
            <person name="Chaudhuri R.R."/>
            <person name="La Ragione R."/>
            <person name="Hildebrand F."/>
            <person name="Pallen M.J."/>
        </authorList>
    </citation>
    <scope>NUCLEOTIDE SEQUENCE</scope>
    <source>
        <strain evidence="11">CHK195-11698</strain>
    </source>
</reference>
<dbReference type="PANTHER" id="PTHR45453">
    <property type="entry name" value="PHOSPHATE REGULON SENSOR PROTEIN PHOR"/>
    <property type="match status" value="1"/>
</dbReference>
<evidence type="ECO:0000256" key="7">
    <source>
        <dbReference type="ARBA" id="ARBA00023012"/>
    </source>
</evidence>
<evidence type="ECO:0000256" key="5">
    <source>
        <dbReference type="ARBA" id="ARBA00022679"/>
    </source>
</evidence>
<dbReference type="CDD" id="cd00082">
    <property type="entry name" value="HisKA"/>
    <property type="match status" value="1"/>
</dbReference>
<feature type="coiled-coil region" evidence="8">
    <location>
        <begin position="278"/>
        <end position="305"/>
    </location>
</feature>
<dbReference type="GO" id="GO:0016036">
    <property type="term" value="P:cellular response to phosphate starvation"/>
    <property type="evidence" value="ECO:0007669"/>
    <property type="project" value="TreeGrafter"/>
</dbReference>
<keyword evidence="9" id="KW-0472">Membrane</keyword>
<dbReference type="Pfam" id="PF02518">
    <property type="entry name" value="HATPase_c"/>
    <property type="match status" value="1"/>
</dbReference>
<dbReference type="Gene3D" id="1.10.287.130">
    <property type="match status" value="1"/>
</dbReference>
<dbReference type="InterPro" id="IPR003594">
    <property type="entry name" value="HATPase_dom"/>
</dbReference>
<dbReference type="AlphaFoldDB" id="A0A9D1HLB2"/>
<keyword evidence="4" id="KW-0597">Phosphoprotein</keyword>
<dbReference type="SUPFAM" id="SSF47384">
    <property type="entry name" value="Homodimeric domain of signal transducing histidine kinase"/>
    <property type="match status" value="1"/>
</dbReference>
<evidence type="ECO:0000256" key="9">
    <source>
        <dbReference type="SAM" id="Phobius"/>
    </source>
</evidence>
<protein>
    <recommendedName>
        <fullName evidence="3">histidine kinase</fullName>
        <ecNumber evidence="3">2.7.13.3</ecNumber>
    </recommendedName>
</protein>
<dbReference type="InterPro" id="IPR036097">
    <property type="entry name" value="HisK_dim/P_sf"/>
</dbReference>
<evidence type="ECO:0000256" key="6">
    <source>
        <dbReference type="ARBA" id="ARBA00022777"/>
    </source>
</evidence>
<keyword evidence="5" id="KW-0808">Transferase</keyword>
<dbReference type="InterPro" id="IPR036890">
    <property type="entry name" value="HATPase_C_sf"/>
</dbReference>
<dbReference type="PRINTS" id="PR00344">
    <property type="entry name" value="BCTRLSENSOR"/>
</dbReference>
<dbReference type="GO" id="GO:0005886">
    <property type="term" value="C:plasma membrane"/>
    <property type="evidence" value="ECO:0007669"/>
    <property type="project" value="TreeGrafter"/>
</dbReference>
<evidence type="ECO:0000256" key="4">
    <source>
        <dbReference type="ARBA" id="ARBA00022553"/>
    </source>
</evidence>
<evidence type="ECO:0000313" key="11">
    <source>
        <dbReference type="EMBL" id="HIU12770.1"/>
    </source>
</evidence>
<dbReference type="SUPFAM" id="SSF55874">
    <property type="entry name" value="ATPase domain of HSP90 chaperone/DNA topoisomerase II/histidine kinase"/>
    <property type="match status" value="1"/>
</dbReference>
<dbReference type="CDD" id="cd00075">
    <property type="entry name" value="HATPase"/>
    <property type="match status" value="1"/>
</dbReference>
<evidence type="ECO:0000259" key="10">
    <source>
        <dbReference type="PROSITE" id="PS50109"/>
    </source>
</evidence>
<comment type="caution">
    <text evidence="11">The sequence shown here is derived from an EMBL/GenBank/DDBJ whole genome shotgun (WGS) entry which is preliminary data.</text>
</comment>
<dbReference type="PROSITE" id="PS50109">
    <property type="entry name" value="HIS_KIN"/>
    <property type="match status" value="1"/>
</dbReference>
<dbReference type="SMART" id="SM00388">
    <property type="entry name" value="HisKA"/>
    <property type="match status" value="1"/>
</dbReference>
<dbReference type="EC" id="2.7.13.3" evidence="3"/>
<gene>
    <name evidence="11" type="ORF">IAD15_01695</name>
</gene>
<keyword evidence="9" id="KW-1133">Transmembrane helix</keyword>
<dbReference type="Gene3D" id="3.30.565.10">
    <property type="entry name" value="Histidine kinase-like ATPase, C-terminal domain"/>
    <property type="match status" value="1"/>
</dbReference>
<sequence length="527" mass="61300">MKGNFLKKYYSFTTFCVINLIIYSLIYLTFYALLGYWTSNRMLYAFPGMTDVLDYGESLKLDAYENIPVQRWNDSSLIVFDGNGNQVYASNEGILEQIRYADLTYIPVYNSPYRYTVLHFQNADGEGRYLVNQESYDVSNKDERIHAYCLLNDQYEIVAGDLFQDQKRIGQRELRLVQGIYHKNMSIEQYHFVNSKGELRQLVLVTPEFNDARYTQLLAQNNRIRLTVAPLFIVVVAFQIYFFWRWIKKSFYPLQQAIGHYRESAQFTIEESQLPLELRETVVELQRTVAKLDAAQQEKEHMDAERQRIITSLSHDLKTPLTVIQGFSGALLEHQVDPEKEHQYILTIHSRAKMANELINTLFDYSRLEHPEYETQLEKMDLAEWTRQFLSEKYSEITDHGFELELAIPETPLKIMMDPRMMHRIMENLIGNSLKYNPAKTTIFITVEQQADHVCLFVADNGVGVEPELLKTLFEPFTIGEKARSSGQGTGLGLSIVKKMVECQHGTIEVSNARYALEFQLMFPQAQ</sequence>
<evidence type="ECO:0000256" key="8">
    <source>
        <dbReference type="SAM" id="Coils"/>
    </source>
</evidence>
<reference evidence="11" key="1">
    <citation type="submission" date="2020-10" db="EMBL/GenBank/DDBJ databases">
        <authorList>
            <person name="Gilroy R."/>
        </authorList>
    </citation>
    <scope>NUCLEOTIDE SEQUENCE</scope>
    <source>
        <strain evidence="11">CHK195-11698</strain>
    </source>
</reference>
<accession>A0A9D1HLB2</accession>
<dbReference type="Pfam" id="PF00512">
    <property type="entry name" value="HisKA"/>
    <property type="match status" value="1"/>
</dbReference>
<feature type="transmembrane region" description="Helical" evidence="9">
    <location>
        <begin position="12"/>
        <end position="34"/>
    </location>
</feature>
<dbReference type="Proteomes" id="UP000824175">
    <property type="component" value="Unassembled WGS sequence"/>
</dbReference>
<name>A0A9D1HLB2_9FIRM</name>
<keyword evidence="7" id="KW-0902">Two-component regulatory system</keyword>
<evidence type="ECO:0000256" key="1">
    <source>
        <dbReference type="ARBA" id="ARBA00000085"/>
    </source>
</evidence>
<dbReference type="InterPro" id="IPR003661">
    <property type="entry name" value="HisK_dim/P_dom"/>
</dbReference>
<evidence type="ECO:0000313" key="12">
    <source>
        <dbReference type="Proteomes" id="UP000824175"/>
    </source>
</evidence>
<dbReference type="EMBL" id="DVMJ01000010">
    <property type="protein sequence ID" value="HIU12770.1"/>
    <property type="molecule type" value="Genomic_DNA"/>
</dbReference>
<dbReference type="InterPro" id="IPR050351">
    <property type="entry name" value="BphY/WalK/GraS-like"/>
</dbReference>
<keyword evidence="6 11" id="KW-0418">Kinase</keyword>